<name>A0A0F2D154_STROR</name>
<dbReference type="GO" id="GO:0008910">
    <property type="term" value="F:kanamycin kinase activity"/>
    <property type="evidence" value="ECO:0007669"/>
    <property type="project" value="UniProtKB-EC"/>
</dbReference>
<evidence type="ECO:0000256" key="4">
    <source>
        <dbReference type="ARBA" id="ARBA00022777"/>
    </source>
</evidence>
<evidence type="ECO:0000256" key="5">
    <source>
        <dbReference type="ARBA" id="ARBA00022840"/>
    </source>
</evidence>
<gene>
    <name evidence="11" type="primary">butA</name>
    <name evidence="11" type="ORF">TZ87_00722</name>
</gene>
<dbReference type="InterPro" id="IPR002575">
    <property type="entry name" value="Aminoglycoside_PTrfase"/>
</dbReference>
<keyword evidence="3 7" id="KW-0547">Nucleotide-binding</keyword>
<dbReference type="Gene3D" id="3.90.1200.10">
    <property type="match status" value="1"/>
</dbReference>
<evidence type="ECO:0000256" key="9">
    <source>
        <dbReference type="PIRSR" id="PIRSR000706-2"/>
    </source>
</evidence>
<feature type="binding site" evidence="9">
    <location>
        <position position="201"/>
    </location>
    <ligand>
        <name>Mg(2+)</name>
        <dbReference type="ChEBI" id="CHEBI:18420"/>
    </ligand>
</feature>
<dbReference type="EC" id="2.7.1.95" evidence="11"/>
<dbReference type="OrthoDB" id="3806873at2"/>
<keyword evidence="9" id="KW-0460">Magnesium</keyword>
<evidence type="ECO:0000256" key="3">
    <source>
        <dbReference type="ARBA" id="ARBA00022741"/>
    </source>
</evidence>
<accession>A0A0F2D154</accession>
<dbReference type="InterPro" id="IPR024165">
    <property type="entry name" value="Kan/Strep_kinase"/>
</dbReference>
<dbReference type="PATRIC" id="fig|28037.209.peg.723"/>
<dbReference type="SUPFAM" id="SSF56112">
    <property type="entry name" value="Protein kinase-like (PK-like)"/>
    <property type="match status" value="1"/>
</dbReference>
<evidence type="ECO:0000256" key="8">
    <source>
        <dbReference type="PIRSR" id="PIRSR000706-1"/>
    </source>
</evidence>
<evidence type="ECO:0000256" key="1">
    <source>
        <dbReference type="ARBA" id="ARBA00006219"/>
    </source>
</evidence>
<dbReference type="InterPro" id="IPR011009">
    <property type="entry name" value="Kinase-like_dom_sf"/>
</dbReference>
<proteinExistence type="inferred from homology"/>
<evidence type="ECO:0000313" key="12">
    <source>
        <dbReference type="Proteomes" id="UP000033657"/>
    </source>
</evidence>
<feature type="active site" description="Proton acceptor" evidence="8">
    <location>
        <position position="182"/>
    </location>
</feature>
<keyword evidence="6 7" id="KW-0046">Antibiotic resistance</keyword>
<dbReference type="Pfam" id="PF01636">
    <property type="entry name" value="APH"/>
    <property type="match status" value="1"/>
</dbReference>
<evidence type="ECO:0000313" key="11">
    <source>
        <dbReference type="EMBL" id="KJQ63939.1"/>
    </source>
</evidence>
<keyword evidence="2 7" id="KW-0808">Transferase</keyword>
<feature type="binding site" evidence="9">
    <location>
        <position position="187"/>
    </location>
    <ligand>
        <name>Mg(2+)</name>
        <dbReference type="ChEBI" id="CHEBI:18420"/>
    </ligand>
</feature>
<evidence type="ECO:0000256" key="6">
    <source>
        <dbReference type="ARBA" id="ARBA00023251"/>
    </source>
</evidence>
<keyword evidence="4 7" id="KW-0418">Kinase</keyword>
<dbReference type="GO" id="GO:0046677">
    <property type="term" value="P:response to antibiotic"/>
    <property type="evidence" value="ECO:0007669"/>
    <property type="project" value="UniProtKB-KW"/>
</dbReference>
<dbReference type="GO" id="GO:0046872">
    <property type="term" value="F:metal ion binding"/>
    <property type="evidence" value="ECO:0007669"/>
    <property type="project" value="UniProtKB-KW"/>
</dbReference>
<comment type="caution">
    <text evidence="11">The sequence shown here is derived from an EMBL/GenBank/DDBJ whole genome shotgun (WGS) entry which is preliminary data.</text>
</comment>
<evidence type="ECO:0000259" key="10">
    <source>
        <dbReference type="Pfam" id="PF01636"/>
    </source>
</evidence>
<dbReference type="CDD" id="cd05150">
    <property type="entry name" value="APH"/>
    <property type="match status" value="1"/>
</dbReference>
<dbReference type="Proteomes" id="UP000033657">
    <property type="component" value="Unassembled WGS sequence"/>
</dbReference>
<dbReference type="PIRSF" id="PIRSF000706">
    <property type="entry name" value="Kanamycin_kin"/>
    <property type="match status" value="1"/>
</dbReference>
<evidence type="ECO:0000256" key="2">
    <source>
        <dbReference type="ARBA" id="ARBA00022679"/>
    </source>
</evidence>
<reference evidence="11 12" key="1">
    <citation type="submission" date="2015-02" db="EMBL/GenBank/DDBJ databases">
        <title>Evolution of amylase-binding proteins of oral streptococcal species.</title>
        <authorList>
            <person name="Haase E.M."/>
        </authorList>
    </citation>
    <scope>NUCLEOTIDE SEQUENCE [LARGE SCALE GENOMIC DNA]</scope>
    <source>
        <strain evidence="11 12">COL85/1862</strain>
    </source>
</reference>
<dbReference type="EMBL" id="JYGM01000004">
    <property type="protein sequence ID" value="KJQ63939.1"/>
    <property type="molecule type" value="Genomic_DNA"/>
</dbReference>
<feature type="domain" description="Aminoglycoside phosphotransferase" evidence="10">
    <location>
        <begin position="43"/>
        <end position="241"/>
    </location>
</feature>
<comment type="similarity">
    <text evidence="1 7">Belongs to the aminoglycoside phosphotransferase family.</text>
</comment>
<dbReference type="RefSeq" id="WP_045591764.1">
    <property type="nucleotide sequence ID" value="NZ_JYGM01000004.1"/>
</dbReference>
<dbReference type="GO" id="GO:0005524">
    <property type="term" value="F:ATP binding"/>
    <property type="evidence" value="ECO:0007669"/>
    <property type="project" value="UniProtKB-KW"/>
</dbReference>
<keyword evidence="5 7" id="KW-0067">ATP-binding</keyword>
<keyword evidence="9" id="KW-0479">Metal-binding</keyword>
<organism evidence="11 12">
    <name type="scientific">Streptococcus oralis subsp. oralis</name>
    <dbReference type="NCBI Taxonomy" id="1891914"/>
    <lineage>
        <taxon>Bacteria</taxon>
        <taxon>Bacillati</taxon>
        <taxon>Bacillota</taxon>
        <taxon>Bacilli</taxon>
        <taxon>Lactobacillales</taxon>
        <taxon>Streptococcaceae</taxon>
        <taxon>Streptococcus</taxon>
    </lineage>
</organism>
<evidence type="ECO:0000256" key="7">
    <source>
        <dbReference type="PIRNR" id="PIRNR000706"/>
    </source>
</evidence>
<dbReference type="Gene3D" id="3.30.200.20">
    <property type="entry name" value="Phosphorylase Kinase, domain 1"/>
    <property type="match status" value="1"/>
</dbReference>
<dbReference type="AlphaFoldDB" id="A0A0F2D154"/>
<sequence length="258" mass="29623">MNTKTSHFSPLDFPEQLRTYIEGATLSDSSSHSGATVLYLDSGYYLKIDQKRRLEREADIARWFEAKGLGTPVIDYLSTDKDYLLTKEASGKDALAFLDQPEAICRTMAHALKKLHNLLPHNFPSENHLQTYKDRALKNYEKGEFYAKALLPQFQINSREEAFQLIQEQGHLLKTDAFIHGDACLPNFILKDASRFSCFIDLGLADFSDRHIDLFWAVWSLNYNLDNPKYAELFLDYYGREEVDTNKLQLVAAFEAFG</sequence>
<protein>
    <submittedName>
        <fullName evidence="11">Aminoglycoside 3'-phosphotransferase</fullName>
        <ecNumber evidence="11">2.7.1.95</ecNumber>
    </submittedName>
</protein>